<evidence type="ECO:0000259" key="1">
    <source>
        <dbReference type="PROSITE" id="PS50943"/>
    </source>
</evidence>
<dbReference type="InterPro" id="IPR052345">
    <property type="entry name" value="Rad_response_metalloprotease"/>
</dbReference>
<dbReference type="InterPro" id="IPR001387">
    <property type="entry name" value="Cro/C1-type_HTH"/>
</dbReference>
<gene>
    <name evidence="2" type="ORF">MOV92_22460</name>
</gene>
<organism evidence="2 3">
    <name type="scientific">Lysobacter gummosus</name>
    <dbReference type="NCBI Taxonomy" id="262324"/>
    <lineage>
        <taxon>Bacteria</taxon>
        <taxon>Pseudomonadati</taxon>
        <taxon>Pseudomonadota</taxon>
        <taxon>Gammaproteobacteria</taxon>
        <taxon>Lysobacterales</taxon>
        <taxon>Lysobacteraceae</taxon>
        <taxon>Lysobacter</taxon>
    </lineage>
</organism>
<dbReference type="InterPro" id="IPR010982">
    <property type="entry name" value="Lambda_DNA-bd_dom_sf"/>
</dbReference>
<name>A0ABY3XEP2_9GAMM</name>
<dbReference type="PROSITE" id="PS50943">
    <property type="entry name" value="HTH_CROC1"/>
    <property type="match status" value="1"/>
</dbReference>
<accession>A0ABY3XEP2</accession>
<proteinExistence type="predicted"/>
<evidence type="ECO:0000313" key="2">
    <source>
        <dbReference type="EMBL" id="UNP29198.1"/>
    </source>
</evidence>
<feature type="domain" description="HTH cro/C1-type" evidence="1">
    <location>
        <begin position="7"/>
        <end position="62"/>
    </location>
</feature>
<dbReference type="SMART" id="SM00530">
    <property type="entry name" value="HTH_XRE"/>
    <property type="match status" value="1"/>
</dbReference>
<dbReference type="CDD" id="cd00093">
    <property type="entry name" value="HTH_XRE"/>
    <property type="match status" value="1"/>
</dbReference>
<dbReference type="PANTHER" id="PTHR43236:SF2">
    <property type="entry name" value="BLL0069 PROTEIN"/>
    <property type="match status" value="1"/>
</dbReference>
<dbReference type="Pfam" id="PF01381">
    <property type="entry name" value="HTH_3"/>
    <property type="match status" value="1"/>
</dbReference>
<keyword evidence="3" id="KW-1185">Reference proteome</keyword>
<dbReference type="PANTHER" id="PTHR43236">
    <property type="entry name" value="ANTITOXIN HIGA1"/>
    <property type="match status" value="1"/>
</dbReference>
<evidence type="ECO:0000313" key="3">
    <source>
        <dbReference type="Proteomes" id="UP000829194"/>
    </source>
</evidence>
<protein>
    <submittedName>
        <fullName evidence="2">Helix-turn-helix domain-containing protein</fullName>
    </submittedName>
</protein>
<dbReference type="EMBL" id="CP093547">
    <property type="protein sequence ID" value="UNP29198.1"/>
    <property type="molecule type" value="Genomic_DNA"/>
</dbReference>
<sequence length="74" mass="8412">MDMATRIRVARQRTGMTQHELAARMHVTRNAVANWELNARPNPSLSHLVRLAITLNVSFEWLATGRGEMVMVPE</sequence>
<reference evidence="2 3" key="1">
    <citation type="submission" date="2022-03" db="EMBL/GenBank/DDBJ databases">
        <title>Complete genome sequence of Lysobacter capsici VKM B-2533 and Lysobacter gummosus 10.1.1, promising sources of lytic agents.</title>
        <authorList>
            <person name="Tarlachkov S.V."/>
            <person name="Kudryakova I.V."/>
            <person name="Afoshin A.S."/>
            <person name="Leontyevskaya E.A."/>
            <person name="Leontyevskaya N.V."/>
        </authorList>
    </citation>
    <scope>NUCLEOTIDE SEQUENCE [LARGE SCALE GENOMIC DNA]</scope>
    <source>
        <strain evidence="2 3">10.1.1</strain>
    </source>
</reference>
<dbReference type="Gene3D" id="1.10.260.40">
    <property type="entry name" value="lambda repressor-like DNA-binding domains"/>
    <property type="match status" value="1"/>
</dbReference>
<dbReference type="Proteomes" id="UP000829194">
    <property type="component" value="Chromosome"/>
</dbReference>
<dbReference type="SUPFAM" id="SSF47413">
    <property type="entry name" value="lambda repressor-like DNA-binding domains"/>
    <property type="match status" value="1"/>
</dbReference>
<dbReference type="RefSeq" id="WP_083512749.1">
    <property type="nucleotide sequence ID" value="NZ_CP011131.1"/>
</dbReference>